<dbReference type="EMBL" id="QOHO01000142">
    <property type="protein sequence ID" value="RFZ75589.1"/>
    <property type="molecule type" value="Genomic_DNA"/>
</dbReference>
<dbReference type="Proteomes" id="UP000260680">
    <property type="component" value="Unassembled WGS sequence"/>
</dbReference>
<dbReference type="AlphaFoldDB" id="A0A3E2N3K8"/>
<accession>A0A3E2N3K8</accession>
<keyword evidence="1" id="KW-0808">Transferase</keyword>
<protein>
    <submittedName>
        <fullName evidence="1">Group II intron reverse transcriptase/maturase</fullName>
    </submittedName>
</protein>
<sequence>QSGMNVVNFIISPDLLENKIKDGAGLLNPLNYYLRKVGI</sequence>
<comment type="caution">
    <text evidence="1">The sequence shown here is derived from an EMBL/GenBank/DDBJ whole genome shotgun (WGS) entry which is preliminary data.</text>
</comment>
<evidence type="ECO:0000313" key="2">
    <source>
        <dbReference type="Proteomes" id="UP000260680"/>
    </source>
</evidence>
<organism evidence="1 2">
    <name type="scientific">Lacrimispora amygdalina</name>
    <dbReference type="NCBI Taxonomy" id="253257"/>
    <lineage>
        <taxon>Bacteria</taxon>
        <taxon>Bacillati</taxon>
        <taxon>Bacillota</taxon>
        <taxon>Clostridia</taxon>
        <taxon>Lachnospirales</taxon>
        <taxon>Lachnospiraceae</taxon>
        <taxon>Lacrimispora</taxon>
    </lineage>
</organism>
<reference evidence="1 2" key="1">
    <citation type="submission" date="2018-07" db="EMBL/GenBank/DDBJ databases">
        <title>New species, Clostridium PI-S10-A1B.</title>
        <authorList>
            <person name="Krishna G."/>
            <person name="Summeta K."/>
            <person name="Shikha S."/>
            <person name="Prabhu P.B."/>
            <person name="Suresh K."/>
        </authorList>
    </citation>
    <scope>NUCLEOTIDE SEQUENCE [LARGE SCALE GENOMIC DNA]</scope>
    <source>
        <strain evidence="1 2">PI-S10-A1B</strain>
    </source>
</reference>
<evidence type="ECO:0000313" key="1">
    <source>
        <dbReference type="EMBL" id="RFZ75589.1"/>
    </source>
</evidence>
<feature type="non-terminal residue" evidence="1">
    <location>
        <position position="1"/>
    </location>
</feature>
<keyword evidence="1" id="KW-0695">RNA-directed DNA polymerase</keyword>
<keyword evidence="1" id="KW-0548">Nucleotidyltransferase</keyword>
<proteinExistence type="predicted"/>
<dbReference type="GO" id="GO:0003964">
    <property type="term" value="F:RNA-directed DNA polymerase activity"/>
    <property type="evidence" value="ECO:0007669"/>
    <property type="project" value="UniProtKB-KW"/>
</dbReference>
<name>A0A3E2N3K8_9FIRM</name>
<gene>
    <name evidence="1" type="ORF">DS742_28215</name>
</gene>